<dbReference type="InterPro" id="IPR050206">
    <property type="entry name" value="FtsK/SpoIIIE/SftA"/>
</dbReference>
<keyword evidence="6" id="KW-1185">Reference proteome</keyword>
<feature type="domain" description="FtsK" evidence="4">
    <location>
        <begin position="12"/>
        <end position="203"/>
    </location>
</feature>
<dbReference type="Proteomes" id="UP001144313">
    <property type="component" value="Unassembled WGS sequence"/>
</dbReference>
<reference evidence="5" key="1">
    <citation type="submission" date="2022-12" db="EMBL/GenBank/DDBJ databases">
        <title>Reference genome sequencing for broad-spectrum identification of bacterial and archaeal isolates by mass spectrometry.</title>
        <authorList>
            <person name="Sekiguchi Y."/>
            <person name="Tourlousse D.M."/>
        </authorList>
    </citation>
    <scope>NUCLEOTIDE SEQUENCE</scope>
    <source>
        <strain evidence="5">LLR39Z86</strain>
    </source>
</reference>
<evidence type="ECO:0000313" key="5">
    <source>
        <dbReference type="EMBL" id="GLI40900.1"/>
    </source>
</evidence>
<evidence type="ECO:0000256" key="3">
    <source>
        <dbReference type="PROSITE-ProRule" id="PRU00289"/>
    </source>
</evidence>
<dbReference type="InterPro" id="IPR027417">
    <property type="entry name" value="P-loop_NTPase"/>
</dbReference>
<dbReference type="GO" id="GO:0005524">
    <property type="term" value="F:ATP binding"/>
    <property type="evidence" value="ECO:0007669"/>
    <property type="project" value="UniProtKB-UniRule"/>
</dbReference>
<dbReference type="EMBL" id="BSDT01000001">
    <property type="protein sequence ID" value="GLI40900.1"/>
    <property type="molecule type" value="Genomic_DNA"/>
</dbReference>
<protein>
    <recommendedName>
        <fullName evidence="4">FtsK domain-containing protein</fullName>
    </recommendedName>
</protein>
<dbReference type="SUPFAM" id="SSF52540">
    <property type="entry name" value="P-loop containing nucleoside triphosphate hydrolases"/>
    <property type="match status" value="1"/>
</dbReference>
<keyword evidence="2 3" id="KW-0067">ATP-binding</keyword>
<gene>
    <name evidence="5" type="ORF">GALLR39Z86_07500</name>
</gene>
<dbReference type="RefSeq" id="WP_270118148.1">
    <property type="nucleotide sequence ID" value="NZ_BAAAOL010000016.1"/>
</dbReference>
<dbReference type="PROSITE" id="PS50901">
    <property type="entry name" value="FTSK"/>
    <property type="match status" value="1"/>
</dbReference>
<dbReference type="Gene3D" id="3.40.50.300">
    <property type="entry name" value="P-loop containing nucleotide triphosphate hydrolases"/>
    <property type="match status" value="1"/>
</dbReference>
<dbReference type="PANTHER" id="PTHR22683">
    <property type="entry name" value="SPORULATION PROTEIN RELATED"/>
    <property type="match status" value="1"/>
</dbReference>
<name>A0A9W6G5R5_9ACTN</name>
<dbReference type="InterPro" id="IPR002543">
    <property type="entry name" value="FtsK_dom"/>
</dbReference>
<evidence type="ECO:0000256" key="2">
    <source>
        <dbReference type="ARBA" id="ARBA00022840"/>
    </source>
</evidence>
<dbReference type="GO" id="GO:0003677">
    <property type="term" value="F:DNA binding"/>
    <property type="evidence" value="ECO:0007669"/>
    <property type="project" value="InterPro"/>
</dbReference>
<dbReference type="PANTHER" id="PTHR22683:SF41">
    <property type="entry name" value="DNA TRANSLOCASE FTSK"/>
    <property type="match status" value="1"/>
</dbReference>
<evidence type="ECO:0000256" key="1">
    <source>
        <dbReference type="ARBA" id="ARBA00022741"/>
    </source>
</evidence>
<feature type="binding site" evidence="3">
    <location>
        <begin position="39"/>
        <end position="46"/>
    </location>
    <ligand>
        <name>ATP</name>
        <dbReference type="ChEBI" id="CHEBI:30616"/>
    </ligand>
</feature>
<dbReference type="Pfam" id="PF01580">
    <property type="entry name" value="FtsK_SpoIIIE"/>
    <property type="match status" value="1"/>
</dbReference>
<proteinExistence type="predicted"/>
<comment type="caution">
    <text evidence="5">The sequence shown here is derived from an EMBL/GenBank/DDBJ whole genome shotgun (WGS) entry which is preliminary data.</text>
</comment>
<organism evidence="5 6">
    <name type="scientific">Glycomyces algeriensis</name>
    <dbReference type="NCBI Taxonomy" id="256037"/>
    <lineage>
        <taxon>Bacteria</taxon>
        <taxon>Bacillati</taxon>
        <taxon>Actinomycetota</taxon>
        <taxon>Actinomycetes</taxon>
        <taxon>Glycomycetales</taxon>
        <taxon>Glycomycetaceae</taxon>
        <taxon>Glycomyces</taxon>
    </lineage>
</organism>
<sequence>MNIALGPVMSIKDPIYLGRSASNEAVNVTMYGKNMMLNGEPGSGKSGLMNNMIAQVSLMPDARMLGFDAKLVELMPWADVMDVFVGPEMRKALQTMLWIQKLMDRRYDWMSRNRIRKLVPSPAEPAWVLFLDEVAYYTSVAGTKVEQELFSALFRDVVARGRAAAIIPIMGTQRASFDILPTALRDLFAYRWTGRATTPGSSDVALGAGWAEAGYNAMSLDPKKPGDSFLLAEGNAPQRMRAAWMTDEEIQTVAAFAAQLRGHRASA</sequence>
<evidence type="ECO:0000313" key="6">
    <source>
        <dbReference type="Proteomes" id="UP001144313"/>
    </source>
</evidence>
<dbReference type="AlphaFoldDB" id="A0A9W6G5R5"/>
<accession>A0A9W6G5R5</accession>
<keyword evidence="1 3" id="KW-0547">Nucleotide-binding</keyword>
<evidence type="ECO:0000259" key="4">
    <source>
        <dbReference type="PROSITE" id="PS50901"/>
    </source>
</evidence>